<sequence length="699" mass="73166">MWAAGRAAAERRGLRGRVSAAGSGYQKLKTGRFSEGAGTSTVCCLSAFETGGRAAGAGSGREAADTRVNYRSVRVLTSKALAALPRPQLLFLQWAGAGPPHPARLLRPQTSSDCTAGERASPGLGGGWGSAGGPGSRRGQVQRGARRQGLWRAGSVGEAPTGVGIARRPAHLQRRAWKRLAREGAPSARLPRPAAARWAWPAPRALGTAVAAAPPPEGRFPGKARGRRGIRAEALEPPLSSPIPPEASWRAGEADARAPGCARGRRRSRAQSQGEGPPPCPSRGPHSCEPRARGPGPGPPGAGPPGSRALPAGGSSPRRPPAFPGRAPGPSTHRVKQEQVCRQMPLTTPLPRSPVGLLLRPPAQNQTVPNKSAIVAFPHPRRCPATWSGARSPLHLPRGRPGGGEVGPPSGDFRSPWASSVPAPSAPSTDPWVKAGGRGTWFWGELALLRLGACAQGYRISFPCALCFERRVGGPGIRILGLQLGEARAESSAREHQGYALRSGQPGVAASPRALAATCAFRRAAAKGRHPRESRWEAECSLGGRPCASVAHVSEPCLCGCSLRTKAVLHPRPPPVSHPASRVLPNLSSGRKQLSSPGTAFKSQFSQNAPKPKVSAKSQLASGDRSRASCSATPLCRLVPVGMWPRGFLNPLSKSWPEEPLHTYIPPGGSHFLSLEALSPVMSLVEGDKARSSPPFSFK</sequence>
<protein>
    <submittedName>
        <fullName evidence="1">Uncharacterized protein</fullName>
    </submittedName>
</protein>
<accession>A0ACB0EWF5</accession>
<proteinExistence type="predicted"/>
<dbReference type="EMBL" id="OX596111">
    <property type="protein sequence ID" value="CAI9704628.1"/>
    <property type="molecule type" value="Genomic_DNA"/>
</dbReference>
<reference evidence="1" key="1">
    <citation type="submission" date="2023-05" db="EMBL/GenBank/DDBJ databases">
        <authorList>
            <consortium name="ELIXIR-Norway"/>
        </authorList>
    </citation>
    <scope>NUCLEOTIDE SEQUENCE</scope>
</reference>
<gene>
    <name evidence="1" type="ORF">MRATA1EN3_LOCUS15841</name>
</gene>
<organism evidence="1 2">
    <name type="scientific">Rangifer tarandus platyrhynchus</name>
    <name type="common">Svalbard reindeer</name>
    <dbReference type="NCBI Taxonomy" id="3082113"/>
    <lineage>
        <taxon>Eukaryota</taxon>
        <taxon>Metazoa</taxon>
        <taxon>Chordata</taxon>
        <taxon>Craniata</taxon>
        <taxon>Vertebrata</taxon>
        <taxon>Euteleostomi</taxon>
        <taxon>Mammalia</taxon>
        <taxon>Eutheria</taxon>
        <taxon>Laurasiatheria</taxon>
        <taxon>Artiodactyla</taxon>
        <taxon>Ruminantia</taxon>
        <taxon>Pecora</taxon>
        <taxon>Cervidae</taxon>
        <taxon>Odocoileinae</taxon>
        <taxon>Rangifer</taxon>
    </lineage>
</organism>
<name>A0ACB0EWF5_RANTA</name>
<dbReference type="Proteomes" id="UP001162501">
    <property type="component" value="Chromosome 27"/>
</dbReference>
<evidence type="ECO:0000313" key="1">
    <source>
        <dbReference type="EMBL" id="CAI9704628.1"/>
    </source>
</evidence>
<evidence type="ECO:0000313" key="2">
    <source>
        <dbReference type="Proteomes" id="UP001162501"/>
    </source>
</evidence>